<dbReference type="STRING" id="1798410.A3H63_01830"/>
<dbReference type="GO" id="GO:0000049">
    <property type="term" value="F:tRNA binding"/>
    <property type="evidence" value="ECO:0007669"/>
    <property type="project" value="InterPro"/>
</dbReference>
<evidence type="ECO:0000313" key="7">
    <source>
        <dbReference type="EMBL" id="OGY68232.1"/>
    </source>
</evidence>
<keyword evidence="3" id="KW-0255">Endonuclease</keyword>
<dbReference type="GO" id="GO:0008033">
    <property type="term" value="P:tRNA processing"/>
    <property type="evidence" value="ECO:0007669"/>
    <property type="project" value="UniProtKB-KW"/>
</dbReference>
<dbReference type="Pfam" id="PF00825">
    <property type="entry name" value="Ribonuclease_P"/>
    <property type="match status" value="1"/>
</dbReference>
<evidence type="ECO:0000256" key="4">
    <source>
        <dbReference type="ARBA" id="ARBA00022801"/>
    </source>
</evidence>
<dbReference type="InterPro" id="IPR014721">
    <property type="entry name" value="Ribsml_uS5_D2-typ_fold_subgr"/>
</dbReference>
<protein>
    <recommendedName>
        <fullName evidence="6">Ribonuclease P protein component</fullName>
        <ecNumber evidence="6">3.1.26.5</ecNumber>
    </recommendedName>
</protein>
<dbReference type="EMBL" id="MHJM01000005">
    <property type="protein sequence ID" value="OGY68232.1"/>
    <property type="molecule type" value="Genomic_DNA"/>
</dbReference>
<dbReference type="AlphaFoldDB" id="A0A1G1ZUH1"/>
<reference evidence="7 8" key="1">
    <citation type="journal article" date="2016" name="Nat. Commun.">
        <title>Thousands of microbial genomes shed light on interconnected biogeochemical processes in an aquifer system.</title>
        <authorList>
            <person name="Anantharaman K."/>
            <person name="Brown C.T."/>
            <person name="Hug L.A."/>
            <person name="Sharon I."/>
            <person name="Castelle C.J."/>
            <person name="Probst A.J."/>
            <person name="Thomas B.C."/>
            <person name="Singh A."/>
            <person name="Wilkins M.J."/>
            <person name="Karaoz U."/>
            <person name="Brodie E.L."/>
            <person name="Williams K.H."/>
            <person name="Hubbard S.S."/>
            <person name="Banfield J.F."/>
        </authorList>
    </citation>
    <scope>NUCLEOTIDE SEQUENCE [LARGE SCALE GENOMIC DNA]</scope>
</reference>
<evidence type="ECO:0000313" key="8">
    <source>
        <dbReference type="Proteomes" id="UP000176284"/>
    </source>
</evidence>
<dbReference type="Proteomes" id="UP000176284">
    <property type="component" value="Unassembled WGS sequence"/>
</dbReference>
<accession>A0A1G1ZUH1</accession>
<keyword evidence="1" id="KW-0819">tRNA processing</keyword>
<gene>
    <name evidence="7" type="ORF">A3H63_01830</name>
</gene>
<sequence>MLAKKYRLPIQTVLGKSGATSKNSLFTVKVFPNTLPHCRFGVIISKKVAALATERNCLRRTIFSACEGFLKNNGSKDILIIAAPFAAKAEAEDLKMQIHKILAHII</sequence>
<comment type="caution">
    <text evidence="7">The sequence shown here is derived from an EMBL/GenBank/DDBJ whole genome shotgun (WGS) entry which is preliminary data.</text>
</comment>
<dbReference type="Gene3D" id="3.30.230.10">
    <property type="match status" value="1"/>
</dbReference>
<evidence type="ECO:0000256" key="3">
    <source>
        <dbReference type="ARBA" id="ARBA00022759"/>
    </source>
</evidence>
<keyword evidence="5" id="KW-0694">RNA-binding</keyword>
<dbReference type="SUPFAM" id="SSF54211">
    <property type="entry name" value="Ribosomal protein S5 domain 2-like"/>
    <property type="match status" value="1"/>
</dbReference>
<evidence type="ECO:0000256" key="6">
    <source>
        <dbReference type="NCBIfam" id="TIGR00188"/>
    </source>
</evidence>
<keyword evidence="4" id="KW-0378">Hydrolase</keyword>
<proteinExistence type="predicted"/>
<keyword evidence="2" id="KW-0540">Nuclease</keyword>
<evidence type="ECO:0000256" key="1">
    <source>
        <dbReference type="ARBA" id="ARBA00022694"/>
    </source>
</evidence>
<organism evidence="7 8">
    <name type="scientific">Candidatus Harrisonbacteria bacterium RIFCSPLOWO2_02_FULL_45_10c</name>
    <dbReference type="NCBI Taxonomy" id="1798410"/>
    <lineage>
        <taxon>Bacteria</taxon>
        <taxon>Candidatus Harrisoniibacteriota</taxon>
    </lineage>
</organism>
<dbReference type="InterPro" id="IPR000100">
    <property type="entry name" value="RNase_P"/>
</dbReference>
<dbReference type="EC" id="3.1.26.5" evidence="6"/>
<name>A0A1G1ZUH1_9BACT</name>
<dbReference type="InterPro" id="IPR020568">
    <property type="entry name" value="Ribosomal_Su5_D2-typ_SF"/>
</dbReference>
<evidence type="ECO:0000256" key="2">
    <source>
        <dbReference type="ARBA" id="ARBA00022722"/>
    </source>
</evidence>
<dbReference type="GO" id="GO:0004526">
    <property type="term" value="F:ribonuclease P activity"/>
    <property type="evidence" value="ECO:0007669"/>
    <property type="project" value="UniProtKB-UniRule"/>
</dbReference>
<dbReference type="NCBIfam" id="TIGR00188">
    <property type="entry name" value="rnpA"/>
    <property type="match status" value="1"/>
</dbReference>
<evidence type="ECO:0000256" key="5">
    <source>
        <dbReference type="ARBA" id="ARBA00022884"/>
    </source>
</evidence>